<gene>
    <name evidence="2" type="ORF">QYF61_018213</name>
</gene>
<evidence type="ECO:0000313" key="3">
    <source>
        <dbReference type="Proteomes" id="UP001333110"/>
    </source>
</evidence>
<reference evidence="2 3" key="1">
    <citation type="journal article" date="2023" name="J. Hered.">
        <title>Chromosome-level genome of the wood stork (Mycteria americana) provides insight into avian chromosome evolution.</title>
        <authorList>
            <person name="Flamio R. Jr."/>
            <person name="Ramstad K.M."/>
        </authorList>
    </citation>
    <scope>NUCLEOTIDE SEQUENCE [LARGE SCALE GENOMIC DNA]</scope>
    <source>
        <strain evidence="2">JAX WOST 10</strain>
    </source>
</reference>
<dbReference type="EMBL" id="JAUNZN010000003">
    <property type="protein sequence ID" value="KAK4824741.1"/>
    <property type="molecule type" value="Genomic_DNA"/>
</dbReference>
<feature type="region of interest" description="Disordered" evidence="1">
    <location>
        <begin position="169"/>
        <end position="190"/>
    </location>
</feature>
<keyword evidence="3" id="KW-1185">Reference proteome</keyword>
<proteinExistence type="predicted"/>
<sequence length="312" mass="34486">MILEVPSNMVFYDSMNSDHSLINKKSMTNDMHRVHIIYTKIRLLKAPSSLTLNVSRDRASTTSLGNLFQCLTTLIFKTIAPCPVTTGLAKKSVPVFPIGSLEVLEGCSKVSLQPSRLQAEQPQLSQPVLVGEVLQPSDHFCGLALDPLQQLHVLLVLRAPELDTGFQVGSHQSRVEGQNHLPQPAGHASSDAAQDTVGLLHCKRTLLPHVQLFVHQYPQVLFHRATLNHIIPQPDPALGPVEPHEVHAGPLLQLVQVPLDDILSFWRVNYTIQLGVICKLAEGALDLAVNVIDENTAQHWSQYRPLRDTTCH</sequence>
<dbReference type="AlphaFoldDB" id="A0AAN7NGV5"/>
<comment type="caution">
    <text evidence="2">The sequence shown here is derived from an EMBL/GenBank/DDBJ whole genome shotgun (WGS) entry which is preliminary data.</text>
</comment>
<evidence type="ECO:0000313" key="2">
    <source>
        <dbReference type="EMBL" id="KAK4824741.1"/>
    </source>
</evidence>
<organism evidence="2 3">
    <name type="scientific">Mycteria americana</name>
    <name type="common">Wood stork</name>
    <dbReference type="NCBI Taxonomy" id="33587"/>
    <lineage>
        <taxon>Eukaryota</taxon>
        <taxon>Metazoa</taxon>
        <taxon>Chordata</taxon>
        <taxon>Craniata</taxon>
        <taxon>Vertebrata</taxon>
        <taxon>Euteleostomi</taxon>
        <taxon>Archelosauria</taxon>
        <taxon>Archosauria</taxon>
        <taxon>Dinosauria</taxon>
        <taxon>Saurischia</taxon>
        <taxon>Theropoda</taxon>
        <taxon>Coelurosauria</taxon>
        <taxon>Aves</taxon>
        <taxon>Neognathae</taxon>
        <taxon>Neoaves</taxon>
        <taxon>Aequornithes</taxon>
        <taxon>Ciconiiformes</taxon>
        <taxon>Ciconiidae</taxon>
        <taxon>Mycteria</taxon>
    </lineage>
</organism>
<name>A0AAN7NGV5_MYCAM</name>
<accession>A0AAN7NGV5</accession>
<dbReference type="Proteomes" id="UP001333110">
    <property type="component" value="Unassembled WGS sequence"/>
</dbReference>
<protein>
    <submittedName>
        <fullName evidence="2">Uncharacterized protein</fullName>
    </submittedName>
</protein>
<evidence type="ECO:0000256" key="1">
    <source>
        <dbReference type="SAM" id="MobiDB-lite"/>
    </source>
</evidence>